<comment type="caution">
    <text evidence="4">The sequence shown here is derived from an EMBL/GenBank/DDBJ whole genome shotgun (WGS) entry which is preliminary data.</text>
</comment>
<dbReference type="PROSITE" id="PS50977">
    <property type="entry name" value="HTH_TETR_2"/>
    <property type="match status" value="1"/>
</dbReference>
<dbReference type="InterPro" id="IPR050109">
    <property type="entry name" value="HTH-type_TetR-like_transc_reg"/>
</dbReference>
<dbReference type="InterPro" id="IPR009057">
    <property type="entry name" value="Homeodomain-like_sf"/>
</dbReference>
<accession>A0A2A9F2T2</accession>
<dbReference type="SUPFAM" id="SSF46689">
    <property type="entry name" value="Homeodomain-like"/>
    <property type="match status" value="1"/>
</dbReference>
<evidence type="ECO:0000256" key="2">
    <source>
        <dbReference type="PROSITE-ProRule" id="PRU00335"/>
    </source>
</evidence>
<evidence type="ECO:0000313" key="4">
    <source>
        <dbReference type="EMBL" id="PFG45126.1"/>
    </source>
</evidence>
<feature type="DNA-binding region" description="H-T-H motif" evidence="2">
    <location>
        <begin position="14"/>
        <end position="33"/>
    </location>
</feature>
<protein>
    <submittedName>
        <fullName evidence="4">TetR family transcriptional regulator</fullName>
    </submittedName>
</protein>
<reference evidence="4 5" key="1">
    <citation type="submission" date="2017-10" db="EMBL/GenBank/DDBJ databases">
        <title>Sequencing the genomes of 1000 actinobacteria strains.</title>
        <authorList>
            <person name="Klenk H.-P."/>
        </authorList>
    </citation>
    <scope>NUCLEOTIDE SEQUENCE [LARGE SCALE GENOMIC DNA]</scope>
    <source>
        <strain evidence="4 5">DSM 21838</strain>
    </source>
</reference>
<dbReference type="Pfam" id="PF00440">
    <property type="entry name" value="TetR_N"/>
    <property type="match status" value="1"/>
</dbReference>
<dbReference type="Gene3D" id="1.10.10.60">
    <property type="entry name" value="Homeodomain-like"/>
    <property type="match status" value="1"/>
</dbReference>
<dbReference type="SUPFAM" id="SSF48498">
    <property type="entry name" value="Tetracyclin repressor-like, C-terminal domain"/>
    <property type="match status" value="1"/>
</dbReference>
<dbReference type="Gene3D" id="1.10.357.10">
    <property type="entry name" value="Tetracycline Repressor, domain 2"/>
    <property type="match status" value="1"/>
</dbReference>
<gene>
    <name evidence="4" type="ORF">ATJ97_0047</name>
</gene>
<dbReference type="RefSeq" id="WP_170036975.1">
    <property type="nucleotide sequence ID" value="NZ_PDJI01000001.1"/>
</dbReference>
<sequence length="191" mass="21264">MLAVFGQHGWAGLSIDAVATHAGIGKSTIYLRWKTKRALLLEAVRYFETRRENPVDDGRPLREYLIEYCLARGRLLLGPHAPTMLHIAAGAITHPEDFQEIRRESITRGTLPIVARILRAVIDGELPEDTDSGQLLDMSEGALVFHLVIAPLGATREELEDDLERYVRTLVDKALRTVDAAGAREASSWQL</sequence>
<dbReference type="GO" id="GO:0003700">
    <property type="term" value="F:DNA-binding transcription factor activity"/>
    <property type="evidence" value="ECO:0007669"/>
    <property type="project" value="TreeGrafter"/>
</dbReference>
<dbReference type="InterPro" id="IPR036271">
    <property type="entry name" value="Tet_transcr_reg_TetR-rel_C_sf"/>
</dbReference>
<keyword evidence="5" id="KW-1185">Reference proteome</keyword>
<dbReference type="InterPro" id="IPR001647">
    <property type="entry name" value="HTH_TetR"/>
</dbReference>
<evidence type="ECO:0000313" key="5">
    <source>
        <dbReference type="Proteomes" id="UP000222106"/>
    </source>
</evidence>
<evidence type="ECO:0000259" key="3">
    <source>
        <dbReference type="PROSITE" id="PS50977"/>
    </source>
</evidence>
<keyword evidence="1 2" id="KW-0238">DNA-binding</keyword>
<dbReference type="PANTHER" id="PTHR30055:SF148">
    <property type="entry name" value="TETR-FAMILY TRANSCRIPTIONAL REGULATOR"/>
    <property type="match status" value="1"/>
</dbReference>
<evidence type="ECO:0000256" key="1">
    <source>
        <dbReference type="ARBA" id="ARBA00023125"/>
    </source>
</evidence>
<dbReference type="Proteomes" id="UP000222106">
    <property type="component" value="Unassembled WGS sequence"/>
</dbReference>
<dbReference type="PANTHER" id="PTHR30055">
    <property type="entry name" value="HTH-TYPE TRANSCRIPTIONAL REGULATOR RUTR"/>
    <property type="match status" value="1"/>
</dbReference>
<dbReference type="EMBL" id="PDJI01000001">
    <property type="protein sequence ID" value="PFG45126.1"/>
    <property type="molecule type" value="Genomic_DNA"/>
</dbReference>
<name>A0A2A9F2T2_9MICO</name>
<proteinExistence type="predicted"/>
<dbReference type="GO" id="GO:0000976">
    <property type="term" value="F:transcription cis-regulatory region binding"/>
    <property type="evidence" value="ECO:0007669"/>
    <property type="project" value="TreeGrafter"/>
</dbReference>
<feature type="domain" description="HTH tetR-type" evidence="3">
    <location>
        <begin position="1"/>
        <end position="51"/>
    </location>
</feature>
<organism evidence="4 5">
    <name type="scientific">Georgenia soli</name>
    <dbReference type="NCBI Taxonomy" id="638953"/>
    <lineage>
        <taxon>Bacteria</taxon>
        <taxon>Bacillati</taxon>
        <taxon>Actinomycetota</taxon>
        <taxon>Actinomycetes</taxon>
        <taxon>Micrococcales</taxon>
        <taxon>Bogoriellaceae</taxon>
        <taxon>Georgenia</taxon>
    </lineage>
</organism>
<dbReference type="AlphaFoldDB" id="A0A2A9F2T2"/>